<accession>A0A1G9ZEX9</accession>
<dbReference type="GO" id="GO:0019433">
    <property type="term" value="P:triglyceride catabolic process"/>
    <property type="evidence" value="ECO:0007669"/>
    <property type="project" value="TreeGrafter"/>
</dbReference>
<dbReference type="Pfam" id="PF13472">
    <property type="entry name" value="Lipase_GDSL_2"/>
    <property type="match status" value="1"/>
</dbReference>
<gene>
    <name evidence="5" type="ORF">SAMN04489726_5415</name>
</gene>
<dbReference type="CDD" id="cd01823">
    <property type="entry name" value="SEST_like"/>
    <property type="match status" value="1"/>
</dbReference>
<reference evidence="5 6" key="1">
    <citation type="submission" date="2016-10" db="EMBL/GenBank/DDBJ databases">
        <authorList>
            <person name="de Groot N.N."/>
        </authorList>
    </citation>
    <scope>NUCLEOTIDE SEQUENCE [LARGE SCALE GENOMIC DNA]</scope>
    <source>
        <strain evidence="5 6">DSM 44149</strain>
    </source>
</reference>
<feature type="domain" description="SGNH hydrolase-type esterase" evidence="4">
    <location>
        <begin position="37"/>
        <end position="292"/>
    </location>
</feature>
<dbReference type="PANTHER" id="PTHR37981:SF1">
    <property type="entry name" value="SGNH HYDROLASE-TYPE ESTERASE DOMAIN-CONTAINING PROTEIN"/>
    <property type="match status" value="1"/>
</dbReference>
<dbReference type="EMBL" id="LT629701">
    <property type="protein sequence ID" value="SDN18993.1"/>
    <property type="molecule type" value="Genomic_DNA"/>
</dbReference>
<dbReference type="Gene3D" id="3.40.50.1110">
    <property type="entry name" value="SGNH hydrolase"/>
    <property type="match status" value="1"/>
</dbReference>
<feature type="chain" id="PRO_5009246530" evidence="3">
    <location>
        <begin position="27"/>
        <end position="302"/>
    </location>
</feature>
<feature type="disulfide bond" evidence="2">
    <location>
        <begin position="58"/>
        <end position="87"/>
    </location>
</feature>
<dbReference type="InterPro" id="IPR037460">
    <property type="entry name" value="SEST-like"/>
</dbReference>
<evidence type="ECO:0000256" key="2">
    <source>
        <dbReference type="PIRSR" id="PIRSR637460-2"/>
    </source>
</evidence>
<evidence type="ECO:0000313" key="5">
    <source>
        <dbReference type="EMBL" id="SDN18993.1"/>
    </source>
</evidence>
<protein>
    <submittedName>
        <fullName evidence="5">Lysophospholipase L1</fullName>
    </submittedName>
</protein>
<dbReference type="RefSeq" id="WP_083383788.1">
    <property type="nucleotide sequence ID" value="NZ_JOEF01000002.1"/>
</dbReference>
<dbReference type="eggNOG" id="COG2755">
    <property type="taxonomic scope" value="Bacteria"/>
</dbReference>
<organism evidence="5 6">
    <name type="scientific">Allokutzneria albata</name>
    <name type="common">Kibdelosporangium albatum</name>
    <dbReference type="NCBI Taxonomy" id="211114"/>
    <lineage>
        <taxon>Bacteria</taxon>
        <taxon>Bacillati</taxon>
        <taxon>Actinomycetota</taxon>
        <taxon>Actinomycetes</taxon>
        <taxon>Pseudonocardiales</taxon>
        <taxon>Pseudonocardiaceae</taxon>
        <taxon>Allokutzneria</taxon>
    </lineage>
</organism>
<dbReference type="STRING" id="211114.SAMN04489726_5415"/>
<evidence type="ECO:0000256" key="3">
    <source>
        <dbReference type="SAM" id="SignalP"/>
    </source>
</evidence>
<name>A0A1G9ZEX9_ALLAB</name>
<keyword evidence="6" id="KW-1185">Reference proteome</keyword>
<dbReference type="InterPro" id="IPR036514">
    <property type="entry name" value="SGNH_hydro_sf"/>
</dbReference>
<evidence type="ECO:0000313" key="6">
    <source>
        <dbReference type="Proteomes" id="UP000183376"/>
    </source>
</evidence>
<dbReference type="SUPFAM" id="SSF52266">
    <property type="entry name" value="SGNH hydrolase"/>
    <property type="match status" value="1"/>
</dbReference>
<feature type="signal peptide" evidence="3">
    <location>
        <begin position="1"/>
        <end position="26"/>
    </location>
</feature>
<dbReference type="OrthoDB" id="5503950at2"/>
<keyword evidence="2" id="KW-1015">Disulfide bond</keyword>
<evidence type="ECO:0000256" key="1">
    <source>
        <dbReference type="PIRSR" id="PIRSR637460-1"/>
    </source>
</evidence>
<feature type="active site" description="Nucleophile" evidence="1">
    <location>
        <position position="40"/>
    </location>
</feature>
<dbReference type="AlphaFoldDB" id="A0A1G9ZEX9"/>
<dbReference type="PANTHER" id="PTHR37981">
    <property type="entry name" value="LIPASE 2"/>
    <property type="match status" value="1"/>
</dbReference>
<keyword evidence="3" id="KW-0732">Signal</keyword>
<feature type="active site" evidence="1">
    <location>
        <position position="284"/>
    </location>
</feature>
<proteinExistence type="predicted"/>
<dbReference type="GO" id="GO:0004806">
    <property type="term" value="F:triacylglycerol lipase activity"/>
    <property type="evidence" value="ECO:0007669"/>
    <property type="project" value="TreeGrafter"/>
</dbReference>
<evidence type="ECO:0000259" key="4">
    <source>
        <dbReference type="Pfam" id="PF13472"/>
    </source>
</evidence>
<dbReference type="Proteomes" id="UP000183376">
    <property type="component" value="Chromosome I"/>
</dbReference>
<dbReference type="InterPro" id="IPR013830">
    <property type="entry name" value="SGNH_hydro"/>
</dbReference>
<sequence length="302" mass="31872">MRQRLLPIAIVLATFLVCGLAVMASAAPATSLNMVTLGDSTASGTGAGDYRDRTAGVCWRSANSYSEVVAAKLRTGSRKVNLHNVACSGASINDVRTEFKNEPAQLNALKQDTDLVLLTLGANDVSYAEFGAQCIAGDCSKAGRTVIDQMPAMSKNLLALFGEIKARSPRAKIVTVAYGRQLTRGHNALSLHALDPVCAPVVFTGDERVEGNKVASALDATLRETVKKAKANGIDALFVSPYEADSVAVGKEFAGHSQCEARVPYYRGFDSLLPTQEGKEGVLHLNRAGHAALGKLVVAGLR</sequence>